<evidence type="ECO:0000313" key="4">
    <source>
        <dbReference type="Proteomes" id="UP000509510"/>
    </source>
</evidence>
<dbReference type="KEGG" id="trg:TRUGW13939_00696"/>
<feature type="region of interest" description="Disordered" evidence="1">
    <location>
        <begin position="70"/>
        <end position="99"/>
    </location>
</feature>
<protein>
    <submittedName>
        <fullName evidence="3">Uncharacterized protein</fullName>
    </submittedName>
</protein>
<name>A0A7H8QI08_TALRU</name>
<proteinExistence type="predicted"/>
<reference evidence="4" key="1">
    <citation type="submission" date="2020-06" db="EMBL/GenBank/DDBJ databases">
        <title>A chromosome-scale genome assembly of Talaromyces rugulosus W13939.</title>
        <authorList>
            <person name="Wang B."/>
            <person name="Guo L."/>
            <person name="Ye K."/>
            <person name="Wang L."/>
        </authorList>
    </citation>
    <scope>NUCLEOTIDE SEQUENCE [LARGE SCALE GENOMIC DNA]</scope>
    <source>
        <strain evidence="4">W13939</strain>
    </source>
</reference>
<dbReference type="RefSeq" id="XP_035339796.1">
    <property type="nucleotide sequence ID" value="XM_035483903.1"/>
</dbReference>
<keyword evidence="2" id="KW-1133">Transmembrane helix</keyword>
<dbReference type="GeneID" id="55988209"/>
<feature type="transmembrane region" description="Helical" evidence="2">
    <location>
        <begin position="12"/>
        <end position="28"/>
    </location>
</feature>
<gene>
    <name evidence="3" type="ORF">TRUGW13939_00696</name>
</gene>
<dbReference type="EMBL" id="CP055898">
    <property type="protein sequence ID" value="QKX53617.1"/>
    <property type="molecule type" value="Genomic_DNA"/>
</dbReference>
<dbReference type="Proteomes" id="UP000509510">
    <property type="component" value="Chromosome I"/>
</dbReference>
<evidence type="ECO:0000256" key="2">
    <source>
        <dbReference type="SAM" id="Phobius"/>
    </source>
</evidence>
<dbReference type="AlphaFoldDB" id="A0A7H8QI08"/>
<keyword evidence="2" id="KW-0472">Membrane</keyword>
<organism evidence="3 4">
    <name type="scientific">Talaromyces rugulosus</name>
    <name type="common">Penicillium rugulosum</name>
    <dbReference type="NCBI Taxonomy" id="121627"/>
    <lineage>
        <taxon>Eukaryota</taxon>
        <taxon>Fungi</taxon>
        <taxon>Dikarya</taxon>
        <taxon>Ascomycota</taxon>
        <taxon>Pezizomycotina</taxon>
        <taxon>Eurotiomycetes</taxon>
        <taxon>Eurotiomycetidae</taxon>
        <taxon>Eurotiales</taxon>
        <taxon>Trichocomaceae</taxon>
        <taxon>Talaromyces</taxon>
        <taxon>Talaromyces sect. Islandici</taxon>
    </lineage>
</organism>
<keyword evidence="4" id="KW-1185">Reference proteome</keyword>
<keyword evidence="2" id="KW-0812">Transmembrane</keyword>
<feature type="compositionally biased region" description="Low complexity" evidence="1">
    <location>
        <begin position="83"/>
        <end position="95"/>
    </location>
</feature>
<feature type="transmembrane region" description="Helical" evidence="2">
    <location>
        <begin position="34"/>
        <end position="62"/>
    </location>
</feature>
<evidence type="ECO:0000256" key="1">
    <source>
        <dbReference type="SAM" id="MobiDB-lite"/>
    </source>
</evidence>
<sequence>MSHNPSYENAGFLQRVYYVVYGVWHVLVELCLPVIIAFAIIALVLFILLTVVMMIGNLLGYVDVDVDKKQKEEKEEEEKSSLTKKTQTESSETTTIDISNKKTRIEMEIKLLEELIQAKQEQLKDLS</sequence>
<accession>A0A7H8QI08</accession>
<feature type="compositionally biased region" description="Basic and acidic residues" evidence="1">
    <location>
        <begin position="70"/>
        <end position="81"/>
    </location>
</feature>
<evidence type="ECO:0000313" key="3">
    <source>
        <dbReference type="EMBL" id="QKX53617.1"/>
    </source>
</evidence>